<feature type="transmembrane region" description="Helical" evidence="7">
    <location>
        <begin position="187"/>
        <end position="208"/>
    </location>
</feature>
<evidence type="ECO:0000256" key="7">
    <source>
        <dbReference type="SAM" id="Phobius"/>
    </source>
</evidence>
<evidence type="ECO:0000259" key="10">
    <source>
        <dbReference type="PROSITE" id="PS50885"/>
    </source>
</evidence>
<feature type="domain" description="T-SNARE coiled-coil homology" evidence="9">
    <location>
        <begin position="454"/>
        <end position="516"/>
    </location>
</feature>
<keyword evidence="7" id="KW-1133">Transmembrane helix</keyword>
<feature type="domain" description="Methyl-accepting transducer" evidence="8">
    <location>
        <begin position="267"/>
        <end position="503"/>
    </location>
</feature>
<keyword evidence="6" id="KW-0175">Coiled coil</keyword>
<name>A0ABU1UTF5_9GAMM</name>
<keyword evidence="7" id="KW-0472">Membrane</keyword>
<keyword evidence="12" id="KW-1185">Reference proteome</keyword>
<dbReference type="RefSeq" id="WP_310068118.1">
    <property type="nucleotide sequence ID" value="NZ_JAVDVX010000001.1"/>
</dbReference>
<dbReference type="InterPro" id="IPR003660">
    <property type="entry name" value="HAMP_dom"/>
</dbReference>
<dbReference type="PROSITE" id="PS50885">
    <property type="entry name" value="HAMP"/>
    <property type="match status" value="1"/>
</dbReference>
<dbReference type="PRINTS" id="PR00260">
    <property type="entry name" value="CHEMTRNSDUCR"/>
</dbReference>
<reference evidence="11 12" key="1">
    <citation type="submission" date="2023-07" db="EMBL/GenBank/DDBJ databases">
        <title>Sorghum-associated microbial communities from plants grown in Nebraska, USA.</title>
        <authorList>
            <person name="Schachtman D."/>
        </authorList>
    </citation>
    <scope>NUCLEOTIDE SEQUENCE [LARGE SCALE GENOMIC DNA]</scope>
    <source>
        <strain evidence="11 12">BE190</strain>
    </source>
</reference>
<evidence type="ECO:0000256" key="1">
    <source>
        <dbReference type="ARBA" id="ARBA00004429"/>
    </source>
</evidence>
<evidence type="ECO:0000313" key="12">
    <source>
        <dbReference type="Proteomes" id="UP001253595"/>
    </source>
</evidence>
<keyword evidence="3 5" id="KW-0807">Transducer</keyword>
<comment type="subcellular location">
    <subcellularLocation>
        <location evidence="1">Cell inner membrane</location>
        <topology evidence="1">Multi-pass membrane protein</topology>
    </subcellularLocation>
</comment>
<dbReference type="CDD" id="cd11386">
    <property type="entry name" value="MCP_signal"/>
    <property type="match status" value="1"/>
</dbReference>
<dbReference type="SMART" id="SM00304">
    <property type="entry name" value="HAMP"/>
    <property type="match status" value="1"/>
</dbReference>
<evidence type="ECO:0000256" key="5">
    <source>
        <dbReference type="PROSITE-ProRule" id="PRU00284"/>
    </source>
</evidence>
<dbReference type="Pfam" id="PF00015">
    <property type="entry name" value="MCPsignal"/>
    <property type="match status" value="1"/>
</dbReference>
<keyword evidence="7" id="KW-0812">Transmembrane</keyword>
<evidence type="ECO:0000313" key="11">
    <source>
        <dbReference type="EMBL" id="MDR7088461.1"/>
    </source>
</evidence>
<dbReference type="SUPFAM" id="SSF58104">
    <property type="entry name" value="Methyl-accepting chemotaxis protein (MCP) signaling domain"/>
    <property type="match status" value="1"/>
</dbReference>
<evidence type="ECO:0000256" key="2">
    <source>
        <dbReference type="ARBA" id="ARBA00022519"/>
    </source>
</evidence>
<dbReference type="Gene3D" id="1.10.287.950">
    <property type="entry name" value="Methyl-accepting chemotaxis protein"/>
    <property type="match status" value="1"/>
</dbReference>
<evidence type="ECO:0000256" key="4">
    <source>
        <dbReference type="ARBA" id="ARBA00029447"/>
    </source>
</evidence>
<evidence type="ECO:0000256" key="6">
    <source>
        <dbReference type="SAM" id="Coils"/>
    </source>
</evidence>
<dbReference type="SMART" id="SM00283">
    <property type="entry name" value="MA"/>
    <property type="match status" value="1"/>
</dbReference>
<dbReference type="InterPro" id="IPR004090">
    <property type="entry name" value="Chemotax_Me-accpt_rcpt"/>
</dbReference>
<evidence type="ECO:0000259" key="8">
    <source>
        <dbReference type="PROSITE" id="PS50111"/>
    </source>
</evidence>
<evidence type="ECO:0000259" key="9">
    <source>
        <dbReference type="PROSITE" id="PS50192"/>
    </source>
</evidence>
<dbReference type="PANTHER" id="PTHR32089:SF112">
    <property type="entry name" value="LYSOZYME-LIKE PROTEIN-RELATED"/>
    <property type="match status" value="1"/>
</dbReference>
<dbReference type="InterPro" id="IPR000727">
    <property type="entry name" value="T_SNARE_dom"/>
</dbReference>
<comment type="caution">
    <text evidence="11">The sequence shown here is derived from an EMBL/GenBank/DDBJ whole genome shotgun (WGS) entry which is preliminary data.</text>
</comment>
<comment type="similarity">
    <text evidence="4">Belongs to the methyl-accepting chemotaxis (MCP) protein family.</text>
</comment>
<feature type="coiled-coil region" evidence="6">
    <location>
        <begin position="492"/>
        <end position="526"/>
    </location>
</feature>
<protein>
    <submittedName>
        <fullName evidence="11">Methyl-accepting chemotaxis protein</fullName>
    </submittedName>
</protein>
<gene>
    <name evidence="11" type="ORF">J2X05_000464</name>
</gene>
<dbReference type="Proteomes" id="UP001253595">
    <property type="component" value="Unassembled WGS sequence"/>
</dbReference>
<feature type="transmembrane region" description="Helical" evidence="7">
    <location>
        <begin position="12"/>
        <end position="33"/>
    </location>
</feature>
<keyword evidence="2" id="KW-1003">Cell membrane</keyword>
<sequence>MLSFSSIQGRLLVAVSAGIILFVMISGIAISLLSDTISDYNRLIAGSVAQERSINKMNYQFKTQVQEWKNVLLRGKDPQKLMQYWTQFEALHRDIQQQGTKLRGELTGDSRAKVEAFLQAHQTAFGKYQTGLDAFKAANFDPSAGDKAVTGIDREPSKLLEESAQLISARVTTDTETNLAASKSVSFWASALILLGGVLVVFMVLIILRKSLITPLATINNHLALLAGGNFRQTLQFKDAGELGKLGRNIHQVQQSIVQVVTTVQNSMQKLADASNQISQSASAVARYTDQAHHSTDQVSAAITEMTATVQEVASNAGGAADAAQSADQNAHQGLKMMDNTLDAINQLNTEVNRVGTAMTQLEADTNRIGGVLDVIKNVAEQTNLLALNAAIEAARAGEQGRGFAVVADEVRSLAKRTQDSTAEIQQIIEAVQRGATNAMNAMKTSQGKTGATLEMAGQAGQSINQITQSISAILGMNMQIATAAEEQSYTAEEINKNIIQVVNLIDSLNQDARKSEQIARRLDDTTKDLETQIAHFAV</sequence>
<evidence type="ECO:0000256" key="3">
    <source>
        <dbReference type="ARBA" id="ARBA00023224"/>
    </source>
</evidence>
<dbReference type="PROSITE" id="PS50192">
    <property type="entry name" value="T_SNARE"/>
    <property type="match status" value="1"/>
</dbReference>
<dbReference type="InterPro" id="IPR004089">
    <property type="entry name" value="MCPsignal_dom"/>
</dbReference>
<proteinExistence type="inferred from homology"/>
<dbReference type="PANTHER" id="PTHR32089">
    <property type="entry name" value="METHYL-ACCEPTING CHEMOTAXIS PROTEIN MCPB"/>
    <property type="match status" value="1"/>
</dbReference>
<dbReference type="EMBL" id="JAVDVX010000001">
    <property type="protein sequence ID" value="MDR7088461.1"/>
    <property type="molecule type" value="Genomic_DNA"/>
</dbReference>
<dbReference type="PROSITE" id="PS50111">
    <property type="entry name" value="CHEMOTAXIS_TRANSDUC_2"/>
    <property type="match status" value="1"/>
</dbReference>
<accession>A0ABU1UTF5</accession>
<feature type="domain" description="HAMP" evidence="10">
    <location>
        <begin position="210"/>
        <end position="262"/>
    </location>
</feature>
<keyword evidence="2" id="KW-0997">Cell inner membrane</keyword>
<organism evidence="11 12">
    <name type="scientific">Cellvibrio fibrivorans</name>
    <dbReference type="NCBI Taxonomy" id="126350"/>
    <lineage>
        <taxon>Bacteria</taxon>
        <taxon>Pseudomonadati</taxon>
        <taxon>Pseudomonadota</taxon>
        <taxon>Gammaproteobacteria</taxon>
        <taxon>Cellvibrionales</taxon>
        <taxon>Cellvibrionaceae</taxon>
        <taxon>Cellvibrio</taxon>
    </lineage>
</organism>